<dbReference type="Proteomes" id="UP001314205">
    <property type="component" value="Unassembled WGS sequence"/>
</dbReference>
<feature type="region of interest" description="Disordered" evidence="2">
    <location>
        <begin position="386"/>
        <end position="409"/>
    </location>
</feature>
<dbReference type="AlphaFoldDB" id="A0AAV1KGY8"/>
<gene>
    <name evidence="3" type="ORF">PARMNEM_LOCUS3658</name>
</gene>
<sequence length="502" mass="56589">MDVAVFKPLKEAWRRRVQIWRVDKIKNDEPHVLKKKDFAKLLHEVMDNTITKSILANGFRKCGLFPWNPLEVKVPVANERSKIQDDSKQIHYLKRGLQFLNDNINPEKLETFESILGEWSGDLVDLSLFNLWKKTKDELKMLQQFNQTNGSTLKEVGSLGVTVDDCLISDPHLVGFGSSAITGIDNLLQLATEQSASSNTDGVLETTMESSATAMPITIGDEVLMPISGSPAISIADGIYDTTLHQLDITAPDGMLEMIPESSTNAVVDGLNSGIYSVASTSDAVPNNVPSPFKKHFFYKTNNKKDTPKTRLKERIPTIVSGKTYQEYLQRKLEQKKELERLKIERAAEKLRKKEEKVSLKKVKALKIIKHTKIKRVKKNLRFSSSSSDSNAVVSSGESVKESENDTDQESIIVGLKPPQRVDGEFVIFKYENNFYPGKVLKAMKKTATISSMKANGRLWKWPDHKDVLDYPWDAVVAHIEEPRKTSSTRNVFDVPEIHSFI</sequence>
<comment type="caution">
    <text evidence="3">The sequence shown here is derived from an EMBL/GenBank/DDBJ whole genome shotgun (WGS) entry which is preliminary data.</text>
</comment>
<feature type="coiled-coil region" evidence="1">
    <location>
        <begin position="325"/>
        <end position="364"/>
    </location>
</feature>
<dbReference type="EMBL" id="CAVLGL010000035">
    <property type="protein sequence ID" value="CAK1582075.1"/>
    <property type="molecule type" value="Genomic_DNA"/>
</dbReference>
<evidence type="ECO:0000256" key="2">
    <source>
        <dbReference type="SAM" id="MobiDB-lite"/>
    </source>
</evidence>
<accession>A0AAV1KGY8</accession>
<feature type="compositionally biased region" description="Low complexity" evidence="2">
    <location>
        <begin position="386"/>
        <end position="398"/>
    </location>
</feature>
<name>A0AAV1KGY8_9NEOP</name>
<evidence type="ECO:0000256" key="1">
    <source>
        <dbReference type="SAM" id="Coils"/>
    </source>
</evidence>
<reference evidence="3 4" key="1">
    <citation type="submission" date="2023-11" db="EMBL/GenBank/DDBJ databases">
        <authorList>
            <person name="Hedman E."/>
            <person name="Englund M."/>
            <person name="Stromberg M."/>
            <person name="Nyberg Akerstrom W."/>
            <person name="Nylinder S."/>
            <person name="Jareborg N."/>
            <person name="Kallberg Y."/>
            <person name="Kronander E."/>
        </authorList>
    </citation>
    <scope>NUCLEOTIDE SEQUENCE [LARGE SCALE GENOMIC DNA]</scope>
</reference>
<keyword evidence="1" id="KW-0175">Coiled coil</keyword>
<protein>
    <submittedName>
        <fullName evidence="3">Uncharacterized protein</fullName>
    </submittedName>
</protein>
<organism evidence="3 4">
    <name type="scientific">Parnassius mnemosyne</name>
    <name type="common">clouded apollo</name>
    <dbReference type="NCBI Taxonomy" id="213953"/>
    <lineage>
        <taxon>Eukaryota</taxon>
        <taxon>Metazoa</taxon>
        <taxon>Ecdysozoa</taxon>
        <taxon>Arthropoda</taxon>
        <taxon>Hexapoda</taxon>
        <taxon>Insecta</taxon>
        <taxon>Pterygota</taxon>
        <taxon>Neoptera</taxon>
        <taxon>Endopterygota</taxon>
        <taxon>Lepidoptera</taxon>
        <taxon>Glossata</taxon>
        <taxon>Ditrysia</taxon>
        <taxon>Papilionoidea</taxon>
        <taxon>Papilionidae</taxon>
        <taxon>Parnassiinae</taxon>
        <taxon>Parnassini</taxon>
        <taxon>Parnassius</taxon>
        <taxon>Driopa</taxon>
    </lineage>
</organism>
<evidence type="ECO:0000313" key="4">
    <source>
        <dbReference type="Proteomes" id="UP001314205"/>
    </source>
</evidence>
<evidence type="ECO:0000313" key="3">
    <source>
        <dbReference type="EMBL" id="CAK1582075.1"/>
    </source>
</evidence>
<keyword evidence="4" id="KW-1185">Reference proteome</keyword>
<proteinExistence type="predicted"/>